<name>A0A6A6JE07_WESOR</name>
<dbReference type="Pfam" id="PF04568">
    <property type="entry name" value="IATP"/>
    <property type="match status" value="1"/>
</dbReference>
<evidence type="ECO:0000313" key="9">
    <source>
        <dbReference type="EMBL" id="KAF2273419.1"/>
    </source>
</evidence>
<evidence type="ECO:0000256" key="4">
    <source>
        <dbReference type="ARBA" id="ARBA00023054"/>
    </source>
</evidence>
<evidence type="ECO:0000256" key="3">
    <source>
        <dbReference type="ARBA" id="ARBA00022946"/>
    </source>
</evidence>
<gene>
    <name evidence="9" type="ORF">EI97DRAFT_436074</name>
</gene>
<dbReference type="RefSeq" id="XP_033650958.1">
    <property type="nucleotide sequence ID" value="XM_033799015.1"/>
</dbReference>
<dbReference type="GeneID" id="54552190"/>
<comment type="function">
    <text evidence="6">Inhibits the enzyme activity of ATPase.</text>
</comment>
<sequence>MFRTSLIAAARPAVASRRLLSTTARAMGGGDTGSGFSRAGGERAGDAFTKREHAAEEMYIKQEERMKLLAIKEKLQQQRKHIEELEKHIDEVTAERSGGEQH</sequence>
<keyword evidence="5" id="KW-0496">Mitochondrion</keyword>
<keyword evidence="10" id="KW-1185">Reference proteome</keyword>
<evidence type="ECO:0000313" key="10">
    <source>
        <dbReference type="Proteomes" id="UP000800097"/>
    </source>
</evidence>
<keyword evidence="3" id="KW-0809">Transit peptide</keyword>
<dbReference type="OrthoDB" id="5532350at2759"/>
<evidence type="ECO:0000256" key="1">
    <source>
        <dbReference type="ARBA" id="ARBA00004173"/>
    </source>
</evidence>
<feature type="region of interest" description="Disordered" evidence="8">
    <location>
        <begin position="25"/>
        <end position="48"/>
    </location>
</feature>
<evidence type="ECO:0000256" key="6">
    <source>
        <dbReference type="RuleBase" id="RU368087"/>
    </source>
</evidence>
<dbReference type="SUPFAM" id="SSF64602">
    <property type="entry name" value="F1 ATPase inhibitor, IF1, C-terminal domain"/>
    <property type="match status" value="1"/>
</dbReference>
<dbReference type="InterPro" id="IPR007648">
    <property type="entry name" value="ATPase_inhibitor_mt"/>
</dbReference>
<organism evidence="9 10">
    <name type="scientific">Westerdykella ornata</name>
    <dbReference type="NCBI Taxonomy" id="318751"/>
    <lineage>
        <taxon>Eukaryota</taxon>
        <taxon>Fungi</taxon>
        <taxon>Dikarya</taxon>
        <taxon>Ascomycota</taxon>
        <taxon>Pezizomycotina</taxon>
        <taxon>Dothideomycetes</taxon>
        <taxon>Pleosporomycetidae</taxon>
        <taxon>Pleosporales</taxon>
        <taxon>Sporormiaceae</taxon>
        <taxon>Westerdykella</taxon>
    </lineage>
</organism>
<evidence type="ECO:0000256" key="8">
    <source>
        <dbReference type="SAM" id="MobiDB-lite"/>
    </source>
</evidence>
<reference evidence="9" key="1">
    <citation type="journal article" date="2020" name="Stud. Mycol.">
        <title>101 Dothideomycetes genomes: a test case for predicting lifestyles and emergence of pathogens.</title>
        <authorList>
            <person name="Haridas S."/>
            <person name="Albert R."/>
            <person name="Binder M."/>
            <person name="Bloem J."/>
            <person name="Labutti K."/>
            <person name="Salamov A."/>
            <person name="Andreopoulos B."/>
            <person name="Baker S."/>
            <person name="Barry K."/>
            <person name="Bills G."/>
            <person name="Bluhm B."/>
            <person name="Cannon C."/>
            <person name="Castanera R."/>
            <person name="Culley D."/>
            <person name="Daum C."/>
            <person name="Ezra D."/>
            <person name="Gonzalez J."/>
            <person name="Henrissat B."/>
            <person name="Kuo A."/>
            <person name="Liang C."/>
            <person name="Lipzen A."/>
            <person name="Lutzoni F."/>
            <person name="Magnuson J."/>
            <person name="Mondo S."/>
            <person name="Nolan M."/>
            <person name="Ohm R."/>
            <person name="Pangilinan J."/>
            <person name="Park H.-J."/>
            <person name="Ramirez L."/>
            <person name="Alfaro M."/>
            <person name="Sun H."/>
            <person name="Tritt A."/>
            <person name="Yoshinaga Y."/>
            <person name="Zwiers L.-H."/>
            <person name="Turgeon B."/>
            <person name="Goodwin S."/>
            <person name="Spatafora J."/>
            <person name="Crous P."/>
            <person name="Grigoriev I."/>
        </authorList>
    </citation>
    <scope>NUCLEOTIDE SEQUENCE</scope>
    <source>
        <strain evidence="9">CBS 379.55</strain>
    </source>
</reference>
<accession>A0A6A6JE07</accession>
<protein>
    <recommendedName>
        <fullName evidence="6">ATPase inhibitor, mitochondrial</fullName>
    </recommendedName>
</protein>
<dbReference type="EMBL" id="ML986510">
    <property type="protein sequence ID" value="KAF2273419.1"/>
    <property type="molecule type" value="Genomic_DNA"/>
</dbReference>
<proteinExistence type="inferred from homology"/>
<comment type="similarity">
    <text evidence="2 6">Belongs to the ATPase inhibitor family.</text>
</comment>
<dbReference type="PANTHER" id="PTHR48417:SF1">
    <property type="entry name" value="ATP SYNTHASE F1 SUBUNIT EPSILON"/>
    <property type="match status" value="1"/>
</dbReference>
<evidence type="ECO:0000256" key="7">
    <source>
        <dbReference type="SAM" id="Coils"/>
    </source>
</evidence>
<dbReference type="PANTHER" id="PTHR48417">
    <property type="entry name" value="ATP SYNTHASE F1 SUBUNIT EPSILON"/>
    <property type="match status" value="1"/>
</dbReference>
<dbReference type="AlphaFoldDB" id="A0A6A6JE07"/>
<keyword evidence="4 7" id="KW-0175">Coiled coil</keyword>
<dbReference type="Gene3D" id="1.20.5.500">
    <property type="entry name" value="Single helix bin"/>
    <property type="match status" value="1"/>
</dbReference>
<evidence type="ECO:0000256" key="2">
    <source>
        <dbReference type="ARBA" id="ARBA00010901"/>
    </source>
</evidence>
<dbReference type="Proteomes" id="UP000800097">
    <property type="component" value="Unassembled WGS sequence"/>
</dbReference>
<feature type="coiled-coil region" evidence="7">
    <location>
        <begin position="65"/>
        <end position="95"/>
    </location>
</feature>
<evidence type="ECO:0000256" key="5">
    <source>
        <dbReference type="ARBA" id="ARBA00023128"/>
    </source>
</evidence>
<dbReference type="GO" id="GO:0042030">
    <property type="term" value="F:ATPase inhibitor activity"/>
    <property type="evidence" value="ECO:0007669"/>
    <property type="project" value="InterPro"/>
</dbReference>
<comment type="subcellular location">
    <subcellularLocation>
        <location evidence="1">Mitochondrion</location>
    </subcellularLocation>
</comment>
<dbReference type="GO" id="GO:0005739">
    <property type="term" value="C:mitochondrion"/>
    <property type="evidence" value="ECO:0007669"/>
    <property type="project" value="UniProtKB-SubCell"/>
</dbReference>